<gene>
    <name evidence="3" type="ORF">QQ008_18480</name>
</gene>
<dbReference type="Gene3D" id="3.30.70.240">
    <property type="match status" value="1"/>
</dbReference>
<dbReference type="RefSeq" id="WP_346753612.1">
    <property type="nucleotide sequence ID" value="NZ_JAUJEA010000007.1"/>
</dbReference>
<dbReference type="PANTHER" id="PTHR16301:SF20">
    <property type="entry name" value="IMPACT FAMILY MEMBER YIGZ"/>
    <property type="match status" value="1"/>
</dbReference>
<dbReference type="InterPro" id="IPR020569">
    <property type="entry name" value="UPF0029_Impact_CS"/>
</dbReference>
<reference evidence="3" key="1">
    <citation type="submission" date="2023-06" db="EMBL/GenBank/DDBJ databases">
        <title>Genomic of Parafulvivirga corallium.</title>
        <authorList>
            <person name="Wang G."/>
        </authorList>
    </citation>
    <scope>NUCLEOTIDE SEQUENCE</scope>
    <source>
        <strain evidence="3">BMA10</strain>
    </source>
</reference>
<dbReference type="EMBL" id="JAUJEA010000007">
    <property type="protein sequence ID" value="MDN5203380.1"/>
    <property type="molecule type" value="Genomic_DNA"/>
</dbReference>
<dbReference type="Pfam" id="PF01205">
    <property type="entry name" value="Impact_N"/>
    <property type="match status" value="1"/>
</dbReference>
<dbReference type="PANTHER" id="PTHR16301">
    <property type="entry name" value="IMPACT-RELATED"/>
    <property type="match status" value="1"/>
</dbReference>
<dbReference type="InterPro" id="IPR001498">
    <property type="entry name" value="Impact_N"/>
</dbReference>
<accession>A0ABT8KRI5</accession>
<evidence type="ECO:0000259" key="2">
    <source>
        <dbReference type="Pfam" id="PF01205"/>
    </source>
</evidence>
<dbReference type="Gene3D" id="3.30.230.30">
    <property type="entry name" value="Impact, N-terminal domain"/>
    <property type="match status" value="1"/>
</dbReference>
<dbReference type="NCBIfam" id="TIGR00257">
    <property type="entry name" value="IMPACT_YIGZ"/>
    <property type="match status" value="1"/>
</dbReference>
<dbReference type="InterPro" id="IPR020568">
    <property type="entry name" value="Ribosomal_Su5_D2-typ_SF"/>
</dbReference>
<organism evidence="3 4">
    <name type="scientific">Splendidivirga corallicola</name>
    <dbReference type="NCBI Taxonomy" id="3051826"/>
    <lineage>
        <taxon>Bacteria</taxon>
        <taxon>Pseudomonadati</taxon>
        <taxon>Bacteroidota</taxon>
        <taxon>Cytophagia</taxon>
        <taxon>Cytophagales</taxon>
        <taxon>Splendidivirgaceae</taxon>
        <taxon>Splendidivirga</taxon>
    </lineage>
</organism>
<feature type="domain" description="Impact N-terminal" evidence="2">
    <location>
        <begin position="19"/>
        <end position="124"/>
    </location>
</feature>
<name>A0ABT8KRI5_9BACT</name>
<keyword evidence="4" id="KW-1185">Reference proteome</keyword>
<sequence length="199" mass="22994">MEDTYLTLARQSEGSYKEKGSKFLAFAYPVNSEEDIKEYLANLKKKYFDARHHCYAYILDQDQSRFRANDDGEPNHSAGDPILGQIRSNNLTNVLIVVVRYFGGTKLGVGGLINAYRTAAVEAIDNNQIVQKVVKILIRINFDYLQMNEVMKLVKDYNLEIRQQEFDNRCNFSLLVRLKQKEELTEKLKKIATLQMIQS</sequence>
<proteinExistence type="inferred from homology"/>
<dbReference type="InterPro" id="IPR015796">
    <property type="entry name" value="Impact_YigZ-like"/>
</dbReference>
<dbReference type="PROSITE" id="PS00910">
    <property type="entry name" value="UPF0029"/>
    <property type="match status" value="1"/>
</dbReference>
<dbReference type="InterPro" id="IPR023582">
    <property type="entry name" value="Impact"/>
</dbReference>
<protein>
    <submittedName>
        <fullName evidence="3">YigZ family protein</fullName>
    </submittedName>
</protein>
<evidence type="ECO:0000256" key="1">
    <source>
        <dbReference type="ARBA" id="ARBA00007665"/>
    </source>
</evidence>
<dbReference type="SUPFAM" id="SSF54211">
    <property type="entry name" value="Ribosomal protein S5 domain 2-like"/>
    <property type="match status" value="1"/>
</dbReference>
<dbReference type="Proteomes" id="UP001172082">
    <property type="component" value="Unassembled WGS sequence"/>
</dbReference>
<evidence type="ECO:0000313" key="4">
    <source>
        <dbReference type="Proteomes" id="UP001172082"/>
    </source>
</evidence>
<dbReference type="InterPro" id="IPR036956">
    <property type="entry name" value="Impact_N_sf"/>
</dbReference>
<evidence type="ECO:0000313" key="3">
    <source>
        <dbReference type="EMBL" id="MDN5203380.1"/>
    </source>
</evidence>
<comment type="similarity">
    <text evidence="1">Belongs to the IMPACT family.</text>
</comment>
<comment type="caution">
    <text evidence="3">The sequence shown here is derived from an EMBL/GenBank/DDBJ whole genome shotgun (WGS) entry which is preliminary data.</text>
</comment>